<sequence length="52" mass="6311">MLEWNSYKVYKITVETEQVLSFSTQDFVIEGIELNRYDEVEKYFYESTKTSE</sequence>
<evidence type="ECO:0000313" key="1">
    <source>
        <dbReference type="EMBL" id="CAG8513927.1"/>
    </source>
</evidence>
<dbReference type="Proteomes" id="UP000789706">
    <property type="component" value="Unassembled WGS sequence"/>
</dbReference>
<dbReference type="AlphaFoldDB" id="A0A9N9A0M0"/>
<name>A0A9N9A0M0_9GLOM</name>
<accession>A0A9N9A0M0</accession>
<evidence type="ECO:0000313" key="2">
    <source>
        <dbReference type="Proteomes" id="UP000789706"/>
    </source>
</evidence>
<dbReference type="EMBL" id="CAJVPK010000466">
    <property type="protein sequence ID" value="CAG8513927.1"/>
    <property type="molecule type" value="Genomic_DNA"/>
</dbReference>
<protein>
    <submittedName>
        <fullName evidence="1">9080_t:CDS:1</fullName>
    </submittedName>
</protein>
<reference evidence="1" key="1">
    <citation type="submission" date="2021-06" db="EMBL/GenBank/DDBJ databases">
        <authorList>
            <person name="Kallberg Y."/>
            <person name="Tangrot J."/>
            <person name="Rosling A."/>
        </authorList>
    </citation>
    <scope>NUCLEOTIDE SEQUENCE</scope>
    <source>
        <strain evidence="1">AZ414A</strain>
    </source>
</reference>
<organism evidence="1 2">
    <name type="scientific">Diversispora eburnea</name>
    <dbReference type="NCBI Taxonomy" id="1213867"/>
    <lineage>
        <taxon>Eukaryota</taxon>
        <taxon>Fungi</taxon>
        <taxon>Fungi incertae sedis</taxon>
        <taxon>Mucoromycota</taxon>
        <taxon>Glomeromycotina</taxon>
        <taxon>Glomeromycetes</taxon>
        <taxon>Diversisporales</taxon>
        <taxon>Diversisporaceae</taxon>
        <taxon>Diversispora</taxon>
    </lineage>
</organism>
<proteinExistence type="predicted"/>
<keyword evidence="2" id="KW-1185">Reference proteome</keyword>
<comment type="caution">
    <text evidence="1">The sequence shown here is derived from an EMBL/GenBank/DDBJ whole genome shotgun (WGS) entry which is preliminary data.</text>
</comment>
<gene>
    <name evidence="1" type="ORF">DEBURN_LOCUS5319</name>
</gene>